<evidence type="ECO:0000256" key="2">
    <source>
        <dbReference type="ARBA" id="ARBA00022603"/>
    </source>
</evidence>
<dbReference type="Pfam" id="PF08242">
    <property type="entry name" value="Methyltransf_12"/>
    <property type="match status" value="1"/>
</dbReference>
<keyword evidence="3 4" id="KW-0808">Transferase</keyword>
<name>A0A7D9DMX2_PARCT</name>
<dbReference type="EMBL" id="CACRXK020001549">
    <property type="protein sequence ID" value="CAB3989771.1"/>
    <property type="molecule type" value="Genomic_DNA"/>
</dbReference>
<comment type="function">
    <text evidence="4">S-adenosyl-L-methionine-dependent methyltransferase.</text>
</comment>
<dbReference type="SUPFAM" id="SSF53335">
    <property type="entry name" value="S-adenosyl-L-methionine-dependent methyltransferases"/>
    <property type="match status" value="1"/>
</dbReference>
<dbReference type="Proteomes" id="UP001152795">
    <property type="component" value="Unassembled WGS sequence"/>
</dbReference>
<proteinExistence type="inferred from homology"/>
<reference evidence="6" key="1">
    <citation type="submission" date="2020-04" db="EMBL/GenBank/DDBJ databases">
        <authorList>
            <person name="Alioto T."/>
            <person name="Alioto T."/>
            <person name="Gomez Garrido J."/>
        </authorList>
    </citation>
    <scope>NUCLEOTIDE SEQUENCE</scope>
    <source>
        <strain evidence="6">A484AB</strain>
    </source>
</reference>
<dbReference type="GO" id="GO:0032259">
    <property type="term" value="P:methylation"/>
    <property type="evidence" value="ECO:0007669"/>
    <property type="project" value="UniProtKB-KW"/>
</dbReference>
<dbReference type="InterPro" id="IPR013217">
    <property type="entry name" value="Methyltransf_12"/>
</dbReference>
<dbReference type="OrthoDB" id="417697at2759"/>
<evidence type="ECO:0000259" key="5">
    <source>
        <dbReference type="Pfam" id="PF08242"/>
    </source>
</evidence>
<organism evidence="6 7">
    <name type="scientific">Paramuricea clavata</name>
    <name type="common">Red gorgonian</name>
    <name type="synonym">Violescent sea-whip</name>
    <dbReference type="NCBI Taxonomy" id="317549"/>
    <lineage>
        <taxon>Eukaryota</taxon>
        <taxon>Metazoa</taxon>
        <taxon>Cnidaria</taxon>
        <taxon>Anthozoa</taxon>
        <taxon>Octocorallia</taxon>
        <taxon>Malacalcyonacea</taxon>
        <taxon>Plexauridae</taxon>
        <taxon>Paramuricea</taxon>
    </lineage>
</organism>
<keyword evidence="7" id="KW-1185">Reference proteome</keyword>
<sequence>MAEQEEGRPMFGNRFLVDNSKVFEHNAWDNVEWDKEQEETAIKVVQENTSIKLPTDMQEKYNCEADQFWNSFYMQHNNRFFKDRHWLFTEFPELADTSTTSHDENSHESNEDKENKVLHCGADAENVEYPGWKAKKRILEVGCGVGNTVFPILEINNDPELFVYCCDFSSVAIDLVKDHEEYENGRCHGFVCDITQGNNFPFPSESLDIILLIFVLSAIHPDKFQETIQRLIKHLKPGGRILFRDYGRYDMAQLRFKKGKCLADNFYVRGDGTRCYFFTQEEIRKLFTQDGLVEEQNYVDRRLQVNRGRQLKMYRIWIQGKYRKPEQVRNSANVDT</sequence>
<dbReference type="FunFam" id="3.40.50.150:FF:000145">
    <property type="entry name" value="Methyltransferase-like protein"/>
    <property type="match status" value="1"/>
</dbReference>
<dbReference type="AlphaFoldDB" id="A0A7D9DMX2"/>
<gene>
    <name evidence="6" type="ORF">PACLA_8A075720</name>
</gene>
<dbReference type="EC" id="2.1.1.-" evidence="4"/>
<comment type="similarity">
    <text evidence="1 4">Belongs to the methyltransferase superfamily. METL family.</text>
</comment>
<evidence type="ECO:0000313" key="6">
    <source>
        <dbReference type="EMBL" id="CAB3989771.1"/>
    </source>
</evidence>
<protein>
    <recommendedName>
        <fullName evidence="4">tRNA N(3)-methylcytidine methyltransferase</fullName>
        <ecNumber evidence="4">2.1.1.-</ecNumber>
    </recommendedName>
</protein>
<dbReference type="Gene3D" id="3.40.50.150">
    <property type="entry name" value="Vaccinia Virus protein VP39"/>
    <property type="match status" value="1"/>
</dbReference>
<comment type="caution">
    <text evidence="6">The sequence shown here is derived from an EMBL/GenBank/DDBJ whole genome shotgun (WGS) entry which is preliminary data.</text>
</comment>
<dbReference type="GO" id="GO:0052735">
    <property type="term" value="F:tRNA (cytidine-3-)-methyltransferase activity"/>
    <property type="evidence" value="ECO:0007669"/>
    <property type="project" value="TreeGrafter"/>
</dbReference>
<dbReference type="InterPro" id="IPR029063">
    <property type="entry name" value="SAM-dependent_MTases_sf"/>
</dbReference>
<dbReference type="PANTHER" id="PTHR22809">
    <property type="entry name" value="METHYLTRANSFERASE-RELATED"/>
    <property type="match status" value="1"/>
</dbReference>
<dbReference type="PIRSF" id="PIRSF037755">
    <property type="entry name" value="Mettl2_prd"/>
    <property type="match status" value="1"/>
</dbReference>
<dbReference type="InterPro" id="IPR026113">
    <property type="entry name" value="METTL2/6/8-like"/>
</dbReference>
<dbReference type="CDD" id="cd02440">
    <property type="entry name" value="AdoMet_MTases"/>
    <property type="match status" value="1"/>
</dbReference>
<feature type="domain" description="Methyltransferase type 12" evidence="5">
    <location>
        <begin position="139"/>
        <end position="241"/>
    </location>
</feature>
<keyword evidence="2 4" id="KW-0489">Methyltransferase</keyword>
<dbReference type="PANTHER" id="PTHR22809:SF11">
    <property type="entry name" value="TRNA N(3)-METHYLCYTIDINE METHYLTRANSFERASE METTL2"/>
    <property type="match status" value="1"/>
</dbReference>
<accession>A0A7D9DMX2</accession>
<evidence type="ECO:0000256" key="1">
    <source>
        <dbReference type="ARBA" id="ARBA00009725"/>
    </source>
</evidence>
<evidence type="ECO:0000256" key="3">
    <source>
        <dbReference type="ARBA" id="ARBA00022679"/>
    </source>
</evidence>
<evidence type="ECO:0000313" key="7">
    <source>
        <dbReference type="Proteomes" id="UP001152795"/>
    </source>
</evidence>
<evidence type="ECO:0000256" key="4">
    <source>
        <dbReference type="PIRNR" id="PIRNR037755"/>
    </source>
</evidence>